<evidence type="ECO:0000313" key="1">
    <source>
        <dbReference type="EnsemblPlants" id="Zm00001eb214700_P002"/>
    </source>
</evidence>
<dbReference type="Proteomes" id="UP000007305">
    <property type="component" value="Chromosome 5"/>
</dbReference>
<reference evidence="2" key="1">
    <citation type="journal article" date="2009" name="Science">
        <title>The B73 maize genome: complexity, diversity, and dynamics.</title>
        <authorList>
            <person name="Schnable P.S."/>
            <person name="Ware D."/>
            <person name="Fulton R.S."/>
            <person name="Stein J.C."/>
            <person name="Wei F."/>
            <person name="Pasternak S."/>
            <person name="Liang C."/>
            <person name="Zhang J."/>
            <person name="Fulton L."/>
            <person name="Graves T.A."/>
            <person name="Minx P."/>
            <person name="Reily A.D."/>
            <person name="Courtney L."/>
            <person name="Kruchowski S.S."/>
            <person name="Tomlinson C."/>
            <person name="Strong C."/>
            <person name="Delehaunty K."/>
            <person name="Fronick C."/>
            <person name="Courtney B."/>
            <person name="Rock S.M."/>
            <person name="Belter E."/>
            <person name="Du F."/>
            <person name="Kim K."/>
            <person name="Abbott R.M."/>
            <person name="Cotton M."/>
            <person name="Levy A."/>
            <person name="Marchetto P."/>
            <person name="Ochoa K."/>
            <person name="Jackson S.M."/>
            <person name="Gillam B."/>
            <person name="Chen W."/>
            <person name="Yan L."/>
            <person name="Higginbotham J."/>
            <person name="Cardenas M."/>
            <person name="Waligorski J."/>
            <person name="Applebaum E."/>
            <person name="Phelps L."/>
            <person name="Falcone J."/>
            <person name="Kanchi K."/>
            <person name="Thane T."/>
            <person name="Scimone A."/>
            <person name="Thane N."/>
            <person name="Henke J."/>
            <person name="Wang T."/>
            <person name="Ruppert J."/>
            <person name="Shah N."/>
            <person name="Rotter K."/>
            <person name="Hodges J."/>
            <person name="Ingenthron E."/>
            <person name="Cordes M."/>
            <person name="Kohlberg S."/>
            <person name="Sgro J."/>
            <person name="Delgado B."/>
            <person name="Mead K."/>
            <person name="Chinwalla A."/>
            <person name="Leonard S."/>
            <person name="Crouse K."/>
            <person name="Collura K."/>
            <person name="Kudrna D."/>
            <person name="Currie J."/>
            <person name="He R."/>
            <person name="Angelova A."/>
            <person name="Rajasekar S."/>
            <person name="Mueller T."/>
            <person name="Lomeli R."/>
            <person name="Scara G."/>
            <person name="Ko A."/>
            <person name="Delaney K."/>
            <person name="Wissotski M."/>
            <person name="Lopez G."/>
            <person name="Campos D."/>
            <person name="Braidotti M."/>
            <person name="Ashley E."/>
            <person name="Golser W."/>
            <person name="Kim H."/>
            <person name="Lee S."/>
            <person name="Lin J."/>
            <person name="Dujmic Z."/>
            <person name="Kim W."/>
            <person name="Talag J."/>
            <person name="Zuccolo A."/>
            <person name="Fan C."/>
            <person name="Sebastian A."/>
            <person name="Kramer M."/>
            <person name="Spiegel L."/>
            <person name="Nascimento L."/>
            <person name="Zutavern T."/>
            <person name="Miller B."/>
            <person name="Ambroise C."/>
            <person name="Muller S."/>
            <person name="Spooner W."/>
            <person name="Narechania A."/>
            <person name="Ren L."/>
            <person name="Wei S."/>
            <person name="Kumari S."/>
            <person name="Faga B."/>
            <person name="Levy M.J."/>
            <person name="McMahan L."/>
            <person name="Van Buren P."/>
            <person name="Vaughn M.W."/>
            <person name="Ying K."/>
            <person name="Yeh C.-T."/>
            <person name="Emrich S.J."/>
            <person name="Jia Y."/>
            <person name="Kalyanaraman A."/>
            <person name="Hsia A.-P."/>
            <person name="Barbazuk W.B."/>
            <person name="Baucom R.S."/>
            <person name="Brutnell T.P."/>
            <person name="Carpita N.C."/>
            <person name="Chaparro C."/>
            <person name="Chia J.-M."/>
            <person name="Deragon J.-M."/>
            <person name="Estill J.C."/>
            <person name="Fu Y."/>
            <person name="Jeddeloh J.A."/>
            <person name="Han Y."/>
            <person name="Lee H."/>
            <person name="Li P."/>
            <person name="Lisch D.R."/>
            <person name="Liu S."/>
            <person name="Liu Z."/>
            <person name="Nagel D.H."/>
            <person name="McCann M.C."/>
            <person name="SanMiguel P."/>
            <person name="Myers A.M."/>
            <person name="Nettleton D."/>
            <person name="Nguyen J."/>
            <person name="Penning B.W."/>
            <person name="Ponnala L."/>
            <person name="Schneider K.L."/>
            <person name="Schwartz D.C."/>
            <person name="Sharma A."/>
            <person name="Soderlund C."/>
            <person name="Springer N.M."/>
            <person name="Sun Q."/>
            <person name="Wang H."/>
            <person name="Waterman M."/>
            <person name="Westerman R."/>
            <person name="Wolfgruber T.K."/>
            <person name="Yang L."/>
            <person name="Yu Y."/>
            <person name="Zhang L."/>
            <person name="Zhou S."/>
            <person name="Zhu Q."/>
            <person name="Bennetzen J.L."/>
            <person name="Dawe R.K."/>
            <person name="Jiang J."/>
            <person name="Jiang N."/>
            <person name="Presting G.G."/>
            <person name="Wessler S.R."/>
            <person name="Aluru S."/>
            <person name="Martienssen R.A."/>
            <person name="Clifton S.W."/>
            <person name="McCombie W.R."/>
            <person name="Wing R.A."/>
            <person name="Wilson R.K."/>
        </authorList>
    </citation>
    <scope>NUCLEOTIDE SEQUENCE [LARGE SCALE GENOMIC DNA]</scope>
    <source>
        <strain evidence="2">cv. B73</strain>
    </source>
</reference>
<keyword evidence="2" id="KW-1185">Reference proteome</keyword>
<sequence>MLLVQMILDFKVPNYISHACRQPGCYFSETLKPISEELLKHQTRVGELGVFGCRYGLRIAPGDDGGFAFIAEQWEPSVGDCLLEPLFEFKLLICVKLTAH</sequence>
<evidence type="ECO:0000313" key="2">
    <source>
        <dbReference type="Proteomes" id="UP000007305"/>
    </source>
</evidence>
<organism evidence="1 2">
    <name type="scientific">Zea mays</name>
    <name type="common">Maize</name>
    <dbReference type="NCBI Taxonomy" id="4577"/>
    <lineage>
        <taxon>Eukaryota</taxon>
        <taxon>Viridiplantae</taxon>
        <taxon>Streptophyta</taxon>
        <taxon>Embryophyta</taxon>
        <taxon>Tracheophyta</taxon>
        <taxon>Spermatophyta</taxon>
        <taxon>Magnoliopsida</taxon>
        <taxon>Liliopsida</taxon>
        <taxon>Poales</taxon>
        <taxon>Poaceae</taxon>
        <taxon>PACMAD clade</taxon>
        <taxon>Panicoideae</taxon>
        <taxon>Andropogonodae</taxon>
        <taxon>Andropogoneae</taxon>
        <taxon>Tripsacinae</taxon>
        <taxon>Zea</taxon>
    </lineage>
</organism>
<proteinExistence type="predicted"/>
<reference evidence="1" key="2">
    <citation type="submission" date="2019-07" db="EMBL/GenBank/DDBJ databases">
        <authorList>
            <person name="Seetharam A."/>
            <person name="Woodhouse M."/>
            <person name="Cannon E."/>
        </authorList>
    </citation>
    <scope>NUCLEOTIDE SEQUENCE [LARGE SCALE GENOMIC DNA]</scope>
    <source>
        <strain evidence="1">cv. B73</strain>
    </source>
</reference>
<reference evidence="1" key="3">
    <citation type="submission" date="2021-05" db="UniProtKB">
        <authorList>
            <consortium name="EnsemblPlants"/>
        </authorList>
    </citation>
    <scope>IDENTIFICATION</scope>
    <source>
        <strain evidence="1">cv. B73</strain>
    </source>
</reference>
<dbReference type="AlphaFoldDB" id="A0A804P804"/>
<dbReference type="InParanoid" id="A0A804P804"/>
<accession>A0A804P804</accession>
<protein>
    <submittedName>
        <fullName evidence="1">Uncharacterized protein</fullName>
    </submittedName>
</protein>
<dbReference type="EnsemblPlants" id="Zm00001eb214700_T002">
    <property type="protein sequence ID" value="Zm00001eb214700_P002"/>
    <property type="gene ID" value="Zm00001eb214700"/>
</dbReference>
<name>A0A804P804_MAIZE</name>
<dbReference type="Gramene" id="Zm00001eb214700_T002">
    <property type="protein sequence ID" value="Zm00001eb214700_P002"/>
    <property type="gene ID" value="Zm00001eb214700"/>
</dbReference>